<dbReference type="EMBL" id="CP031001">
    <property type="protein sequence ID" value="QHN77538.1"/>
    <property type="molecule type" value="Genomic_DNA"/>
</dbReference>
<dbReference type="Proteomes" id="UP000464620">
    <property type="component" value="Chromosome B09"/>
</dbReference>
<sequence>MMEGGSTTLAAVPSESSAMAAGLLAAAVVGGLLCMVAGKLFCHRSYPETPSESDSAAAGVLRPPEPLLEVLATSAVAGKVAGKGFICGFCHFGFREDFDAAWLL</sequence>
<protein>
    <submittedName>
        <fullName evidence="2">Uncharacterized protein</fullName>
    </submittedName>
</protein>
<feature type="transmembrane region" description="Helical" evidence="1">
    <location>
        <begin position="20"/>
        <end position="42"/>
    </location>
</feature>
<keyword evidence="1" id="KW-0812">Transmembrane</keyword>
<evidence type="ECO:0000256" key="1">
    <source>
        <dbReference type="SAM" id="Phobius"/>
    </source>
</evidence>
<reference evidence="2 3" key="1">
    <citation type="submission" date="2020-01" db="EMBL/GenBank/DDBJ databases">
        <title>Genome sequence of Arachis hypogaea, cultivar Shitouqi.</title>
        <authorList>
            <person name="Zhuang W."/>
            <person name="Chen H."/>
            <person name="Varshney R."/>
            <person name="Wang D."/>
            <person name="Ming R."/>
        </authorList>
    </citation>
    <scope>NUCLEOTIDE SEQUENCE [LARGE SCALE GENOMIC DNA]</scope>
    <source>
        <tissue evidence="2">Young leaf</tissue>
    </source>
</reference>
<organism evidence="2 3">
    <name type="scientific">Arachis hypogaea</name>
    <name type="common">Peanut</name>
    <dbReference type="NCBI Taxonomy" id="3818"/>
    <lineage>
        <taxon>Eukaryota</taxon>
        <taxon>Viridiplantae</taxon>
        <taxon>Streptophyta</taxon>
        <taxon>Embryophyta</taxon>
        <taxon>Tracheophyta</taxon>
        <taxon>Spermatophyta</taxon>
        <taxon>Magnoliopsida</taxon>
        <taxon>eudicotyledons</taxon>
        <taxon>Gunneridae</taxon>
        <taxon>Pentapetalae</taxon>
        <taxon>rosids</taxon>
        <taxon>fabids</taxon>
        <taxon>Fabales</taxon>
        <taxon>Fabaceae</taxon>
        <taxon>Papilionoideae</taxon>
        <taxon>50 kb inversion clade</taxon>
        <taxon>dalbergioids sensu lato</taxon>
        <taxon>Dalbergieae</taxon>
        <taxon>Pterocarpus clade</taxon>
        <taxon>Arachis</taxon>
    </lineage>
</organism>
<accession>A0A6B9VBF1</accession>
<keyword evidence="1" id="KW-0472">Membrane</keyword>
<evidence type="ECO:0000313" key="3">
    <source>
        <dbReference type="Proteomes" id="UP000464620"/>
    </source>
</evidence>
<proteinExistence type="predicted"/>
<gene>
    <name evidence="2" type="ORF">DS421_19g653610</name>
</gene>
<name>A0A6B9VBF1_ARAHY</name>
<dbReference type="AlphaFoldDB" id="A0A6B9VBF1"/>
<keyword evidence="1" id="KW-1133">Transmembrane helix</keyword>
<evidence type="ECO:0000313" key="2">
    <source>
        <dbReference type="EMBL" id="QHN77538.1"/>
    </source>
</evidence>